<dbReference type="InterPro" id="IPR011050">
    <property type="entry name" value="Pectin_lyase_fold/virulence"/>
</dbReference>
<organism evidence="1 2">
    <name type="scientific">Rubellimicrobium roseum</name>
    <dbReference type="NCBI Taxonomy" id="687525"/>
    <lineage>
        <taxon>Bacteria</taxon>
        <taxon>Pseudomonadati</taxon>
        <taxon>Pseudomonadota</taxon>
        <taxon>Alphaproteobacteria</taxon>
        <taxon>Rhodobacterales</taxon>
        <taxon>Roseobacteraceae</taxon>
        <taxon>Rubellimicrobium</taxon>
    </lineage>
</organism>
<keyword evidence="2" id="KW-1185">Reference proteome</keyword>
<dbReference type="InterPro" id="IPR012334">
    <property type="entry name" value="Pectin_lyas_fold"/>
</dbReference>
<dbReference type="OrthoDB" id="7877501at2"/>
<sequence length="590" mass="62028">MTLANLPATTFTGAELGARVNAALTELRAGRRFASVAALLADQTLSYGQGSRMVQAGDLVETEGFRYQVAAATATDHHVTTAGGVRLYVAAGERPEAFGALANGAADDTAAFNAARIALARHRILAPGSYRLNAFRLTTSGLDGQGSGVLTAAAGAERVLALGLDATHHWRHRAVRGVTIDGNTRLSDGIDFSNGGTNDEASGRWTVEASFLRNCRHGIRKRFGNIGNIFRSVSVRNCDFGYHAVGQTTPVMHGGCDLWHGGEIAGCSTAAIYINSPQVGTGGTEFDGLVVEDNPGMGVFVAAWASSYTPLVFRNFWGEKNATGGNVTIDGLSYAPRDFYLKDAAAVLIETSAIRKLTVDNSRVVLDACFFDDQTQIEVINGGVLQITRANVDGLRAAVVVDSLIRSARAAGSFAAAHRAPPRTHQTRSLPGSGVVRASRSFGGTTAIPADSPSTEPLQSTQVIDGAFDPQAAQFSQSANQQVFLNLGGVTDGRWYVYTWDWKQVSGAPSSITLVGGTTLSSGFAALSAPLGQWTTMGGVARAGATGSIAMRINSNSGAHVFRLRDAQLVQFDTEAEALSFYNSRALAMA</sequence>
<evidence type="ECO:0000313" key="1">
    <source>
        <dbReference type="EMBL" id="TNC66855.1"/>
    </source>
</evidence>
<evidence type="ECO:0008006" key="3">
    <source>
        <dbReference type="Google" id="ProtNLM"/>
    </source>
</evidence>
<dbReference type="AlphaFoldDB" id="A0A5C4N6W3"/>
<dbReference type="RefSeq" id="WP_139082732.1">
    <property type="nucleotide sequence ID" value="NZ_VDFV01000030.1"/>
</dbReference>
<comment type="caution">
    <text evidence="1">The sequence shown here is derived from an EMBL/GenBank/DDBJ whole genome shotgun (WGS) entry which is preliminary data.</text>
</comment>
<dbReference type="Gene3D" id="2.160.20.10">
    <property type="entry name" value="Single-stranded right-handed beta-helix, Pectin lyase-like"/>
    <property type="match status" value="1"/>
</dbReference>
<dbReference type="EMBL" id="VDFV01000030">
    <property type="protein sequence ID" value="TNC66855.1"/>
    <property type="molecule type" value="Genomic_DNA"/>
</dbReference>
<evidence type="ECO:0000313" key="2">
    <source>
        <dbReference type="Proteomes" id="UP000305709"/>
    </source>
</evidence>
<name>A0A5C4N6W3_9RHOB</name>
<proteinExistence type="predicted"/>
<dbReference type="Proteomes" id="UP000305709">
    <property type="component" value="Unassembled WGS sequence"/>
</dbReference>
<protein>
    <recommendedName>
        <fullName evidence="3">Pectate lyase superfamily protein domain-containing protein</fullName>
    </recommendedName>
</protein>
<gene>
    <name evidence="1" type="ORF">FHG71_16125</name>
</gene>
<dbReference type="SUPFAM" id="SSF51126">
    <property type="entry name" value="Pectin lyase-like"/>
    <property type="match status" value="1"/>
</dbReference>
<reference evidence="1 2" key="1">
    <citation type="submission" date="2019-06" db="EMBL/GenBank/DDBJ databases">
        <authorList>
            <person name="Jiang L."/>
        </authorList>
    </citation>
    <scope>NUCLEOTIDE SEQUENCE [LARGE SCALE GENOMIC DNA]</scope>
    <source>
        <strain evidence="1 2">YIM 48858</strain>
    </source>
</reference>
<accession>A0A5C4N6W3</accession>